<evidence type="ECO:0000259" key="1">
    <source>
        <dbReference type="Pfam" id="PF12697"/>
    </source>
</evidence>
<dbReference type="Gene3D" id="3.40.50.1820">
    <property type="entry name" value="alpha/beta hydrolase"/>
    <property type="match status" value="1"/>
</dbReference>
<keyword evidence="2" id="KW-0378">Hydrolase</keyword>
<dbReference type="SUPFAM" id="SSF53474">
    <property type="entry name" value="alpha/beta-Hydrolases"/>
    <property type="match status" value="1"/>
</dbReference>
<dbReference type="PANTHER" id="PTHR43798">
    <property type="entry name" value="MONOACYLGLYCEROL LIPASE"/>
    <property type="match status" value="1"/>
</dbReference>
<reference evidence="2 3" key="1">
    <citation type="submission" date="2018-10" db="EMBL/GenBank/DDBJ databases">
        <title>Isolation, diversity and antifungal activity of actinobacteria from wheat.</title>
        <authorList>
            <person name="Han C."/>
        </authorList>
    </citation>
    <scope>NUCLEOTIDE SEQUENCE [LARGE SCALE GENOMIC DNA]</scope>
    <source>
        <strain evidence="2 3">NEAU-YY642</strain>
    </source>
</reference>
<dbReference type="RefSeq" id="WP_122399224.1">
    <property type="nucleotide sequence ID" value="NZ_RFFJ01000187.1"/>
</dbReference>
<accession>A0A3M2L7Z0</accession>
<dbReference type="Proteomes" id="UP000278673">
    <property type="component" value="Unassembled WGS sequence"/>
</dbReference>
<evidence type="ECO:0000313" key="3">
    <source>
        <dbReference type="Proteomes" id="UP000278673"/>
    </source>
</evidence>
<proteinExistence type="predicted"/>
<keyword evidence="3" id="KW-1185">Reference proteome</keyword>
<organism evidence="2 3">
    <name type="scientific">Streptomyces triticirhizae</name>
    <dbReference type="NCBI Taxonomy" id="2483353"/>
    <lineage>
        <taxon>Bacteria</taxon>
        <taxon>Bacillati</taxon>
        <taxon>Actinomycetota</taxon>
        <taxon>Actinomycetes</taxon>
        <taxon>Kitasatosporales</taxon>
        <taxon>Streptomycetaceae</taxon>
        <taxon>Streptomyces</taxon>
    </lineage>
</organism>
<dbReference type="GO" id="GO:0016787">
    <property type="term" value="F:hydrolase activity"/>
    <property type="evidence" value="ECO:0007669"/>
    <property type="project" value="UniProtKB-KW"/>
</dbReference>
<feature type="domain" description="AB hydrolase-1" evidence="1">
    <location>
        <begin position="42"/>
        <end position="285"/>
    </location>
</feature>
<dbReference type="GO" id="GO:0016020">
    <property type="term" value="C:membrane"/>
    <property type="evidence" value="ECO:0007669"/>
    <property type="project" value="TreeGrafter"/>
</dbReference>
<protein>
    <submittedName>
        <fullName evidence="2">Alpha/beta hydrolase</fullName>
    </submittedName>
</protein>
<dbReference type="InterPro" id="IPR000073">
    <property type="entry name" value="AB_hydrolase_1"/>
</dbReference>
<gene>
    <name evidence="2" type="ORF">EBN88_24415</name>
</gene>
<dbReference type="AlphaFoldDB" id="A0A3M2L7Z0"/>
<comment type="caution">
    <text evidence="2">The sequence shown here is derived from an EMBL/GenBank/DDBJ whole genome shotgun (WGS) entry which is preliminary data.</text>
</comment>
<dbReference type="InterPro" id="IPR050266">
    <property type="entry name" value="AB_hydrolase_sf"/>
</dbReference>
<dbReference type="EMBL" id="RFFJ01000187">
    <property type="protein sequence ID" value="RMI33749.1"/>
    <property type="molecule type" value="Genomic_DNA"/>
</dbReference>
<name>A0A3M2L7Z0_9ACTN</name>
<dbReference type="PANTHER" id="PTHR43798:SF33">
    <property type="entry name" value="HYDROLASE, PUTATIVE (AFU_ORTHOLOGUE AFUA_2G14860)-RELATED"/>
    <property type="match status" value="1"/>
</dbReference>
<sequence length="299" mass="31448">MSQLLTLDVPVGARVGPLVTARGDFAAVDARPATPDRCAGTVLLVPGFMGSKEDFLPLLAPLSRAGLRAVAIDGRGQYETARLHRSGPSASPDSYALDQLAGDLVALAESLGGGPVHLLGHSYGGLIARAALLRTRGDAALWRSLTLMNFGPGAVAPAQRDRLRLLLAALDSMTLADIWPFLGNDASDGPAHVPPEVRDFSRTRWLANDPAQVRAAAEQLLEEPDRSAELAELDTPVAVVSGSPDLTWPAEGVARMAHALGARLVTVPDGGHSPNVHAPERTAAALVEFWRSLRTPSAR</sequence>
<dbReference type="InterPro" id="IPR029058">
    <property type="entry name" value="AB_hydrolase_fold"/>
</dbReference>
<evidence type="ECO:0000313" key="2">
    <source>
        <dbReference type="EMBL" id="RMI33749.1"/>
    </source>
</evidence>
<dbReference type="Pfam" id="PF12697">
    <property type="entry name" value="Abhydrolase_6"/>
    <property type="match status" value="1"/>
</dbReference>